<evidence type="ECO:0000256" key="1">
    <source>
        <dbReference type="ARBA" id="ARBA00022729"/>
    </source>
</evidence>
<dbReference type="AlphaFoldDB" id="A0A3B5LHJ3"/>
<keyword evidence="6" id="KW-1185">Reference proteome</keyword>
<feature type="chain" id="PRO_5017476006" description="UMOD/GP2/OIT3-like D8C domain-containing protein" evidence="3">
    <location>
        <begin position="32"/>
        <end position="196"/>
    </location>
</feature>
<dbReference type="Ensembl" id="ENSXCOT00000009262.1">
    <property type="protein sequence ID" value="ENSXCOP00000009151.1"/>
    <property type="gene ID" value="ENSXCOG00000006984.1"/>
</dbReference>
<keyword evidence="2" id="KW-1015">Disulfide bond</keyword>
<dbReference type="InterPro" id="IPR057774">
    <property type="entry name" value="D8C_UMOD/GP2/OIT3-like"/>
</dbReference>
<dbReference type="PANTHER" id="PTHR36191">
    <property type="entry name" value="ENDO/EXONUCLEASE/PHOSPHATASE DOMAIN-CONTAINING PROTEIN-RELATED"/>
    <property type="match status" value="1"/>
</dbReference>
<evidence type="ECO:0000259" key="4">
    <source>
        <dbReference type="Pfam" id="PF23283"/>
    </source>
</evidence>
<sequence length="196" mass="22062">FSINLKIWLKAATLCSLVLQITLVDVTVVQCLDPCATYTVVNDAWRSTENTDQTILHCDRNIVWSGWYRFYLGQTSARMPEKCVAEDRCGADVPLWITEPHPVQLNEIVTRTVCNAWSGSCCHFSSHTIQIKVCSGYYVYKLQQPSACWLAYCAGTELSPGPGVDPRYQTVETTCQYQMRESASLCQLLEPCSWTG</sequence>
<dbReference type="GeneTree" id="ENSGT00940000156038"/>
<organism evidence="5 6">
    <name type="scientific">Xiphophorus couchianus</name>
    <name type="common">Monterrey platyfish</name>
    <dbReference type="NCBI Taxonomy" id="32473"/>
    <lineage>
        <taxon>Eukaryota</taxon>
        <taxon>Metazoa</taxon>
        <taxon>Chordata</taxon>
        <taxon>Craniata</taxon>
        <taxon>Vertebrata</taxon>
        <taxon>Euteleostomi</taxon>
        <taxon>Actinopterygii</taxon>
        <taxon>Neopterygii</taxon>
        <taxon>Teleostei</taxon>
        <taxon>Neoteleostei</taxon>
        <taxon>Acanthomorphata</taxon>
        <taxon>Ovalentaria</taxon>
        <taxon>Atherinomorphae</taxon>
        <taxon>Cyprinodontiformes</taxon>
        <taxon>Poeciliidae</taxon>
        <taxon>Poeciliinae</taxon>
        <taxon>Xiphophorus</taxon>
    </lineage>
</organism>
<evidence type="ECO:0000256" key="3">
    <source>
        <dbReference type="SAM" id="SignalP"/>
    </source>
</evidence>
<evidence type="ECO:0000313" key="5">
    <source>
        <dbReference type="Ensembl" id="ENSXCOP00000009151.1"/>
    </source>
</evidence>
<dbReference type="Pfam" id="PF23283">
    <property type="entry name" value="D8C_UMOD"/>
    <property type="match status" value="1"/>
</dbReference>
<evidence type="ECO:0000256" key="2">
    <source>
        <dbReference type="ARBA" id="ARBA00023157"/>
    </source>
</evidence>
<feature type="domain" description="UMOD/GP2/OIT3-like D8C" evidence="4">
    <location>
        <begin position="68"/>
        <end position="154"/>
    </location>
</feature>
<name>A0A3B5LHJ3_9TELE</name>
<dbReference type="STRING" id="32473.ENSXCOP00000009151"/>
<protein>
    <recommendedName>
        <fullName evidence="4">UMOD/GP2/OIT3-like D8C domain-containing protein</fullName>
    </recommendedName>
</protein>
<accession>A0A3B5LHJ3</accession>
<feature type="signal peptide" evidence="3">
    <location>
        <begin position="1"/>
        <end position="31"/>
    </location>
</feature>
<proteinExistence type="predicted"/>
<dbReference type="Proteomes" id="UP000261380">
    <property type="component" value="Unplaced"/>
</dbReference>
<reference evidence="5" key="2">
    <citation type="submission" date="2025-09" db="UniProtKB">
        <authorList>
            <consortium name="Ensembl"/>
        </authorList>
    </citation>
    <scope>IDENTIFICATION</scope>
</reference>
<evidence type="ECO:0000313" key="6">
    <source>
        <dbReference type="Proteomes" id="UP000261380"/>
    </source>
</evidence>
<dbReference type="PANTHER" id="PTHR36191:SF4">
    <property type="entry name" value="VWFD DOMAIN-CONTAINING PROTEIN"/>
    <property type="match status" value="1"/>
</dbReference>
<reference evidence="5" key="1">
    <citation type="submission" date="2025-08" db="UniProtKB">
        <authorList>
            <consortium name="Ensembl"/>
        </authorList>
    </citation>
    <scope>IDENTIFICATION</scope>
</reference>
<keyword evidence="1 3" id="KW-0732">Signal</keyword>